<dbReference type="Proteomes" id="UP000824071">
    <property type="component" value="Unassembled WGS sequence"/>
</dbReference>
<evidence type="ECO:0000313" key="1">
    <source>
        <dbReference type="EMBL" id="HIU35227.1"/>
    </source>
</evidence>
<proteinExistence type="predicted"/>
<gene>
    <name evidence="1" type="ORF">IAC53_01285</name>
</gene>
<evidence type="ECO:0000313" key="2">
    <source>
        <dbReference type="Proteomes" id="UP000824071"/>
    </source>
</evidence>
<comment type="caution">
    <text evidence="1">The sequence shown here is derived from an EMBL/GenBank/DDBJ whole genome shotgun (WGS) entry which is preliminary data.</text>
</comment>
<sequence length="168" mass="19944">MTSQFAALYVRCGDLAYRDFYIGRLTRIGFRREDAMKMFAFECEILRRYDKPWLLDPQFTKSWCFSLERPFFTAYPQTKQDIWKENYLTMSELCKLIDEAEWHFWNSHEKSLSDEVWAEICAWRMKGPGGEFAIAYFEKIEQTLGIPSDNISALSNLQGAHLSRYKWG</sequence>
<protein>
    <submittedName>
        <fullName evidence="1">Uncharacterized protein</fullName>
    </submittedName>
</protein>
<dbReference type="AlphaFoldDB" id="A0A9D1IFQ4"/>
<dbReference type="EMBL" id="DVMW01000012">
    <property type="protein sequence ID" value="HIU35227.1"/>
    <property type="molecule type" value="Genomic_DNA"/>
</dbReference>
<reference evidence="1" key="1">
    <citation type="submission" date="2020-10" db="EMBL/GenBank/DDBJ databases">
        <authorList>
            <person name="Gilroy R."/>
        </authorList>
    </citation>
    <scope>NUCLEOTIDE SEQUENCE</scope>
    <source>
        <strain evidence="1">ChiGjej1B1-19959</strain>
    </source>
</reference>
<name>A0A9D1IFQ4_9FIRM</name>
<organism evidence="1 2">
    <name type="scientific">Candidatus Fimenecus excrementigallinarum</name>
    <dbReference type="NCBI Taxonomy" id="2840816"/>
    <lineage>
        <taxon>Bacteria</taxon>
        <taxon>Bacillati</taxon>
        <taxon>Bacillota</taxon>
        <taxon>Clostridia</taxon>
        <taxon>Candidatus Fimenecus</taxon>
    </lineage>
</organism>
<reference evidence="1" key="2">
    <citation type="journal article" date="2021" name="PeerJ">
        <title>Extensive microbial diversity within the chicken gut microbiome revealed by metagenomics and culture.</title>
        <authorList>
            <person name="Gilroy R."/>
            <person name="Ravi A."/>
            <person name="Getino M."/>
            <person name="Pursley I."/>
            <person name="Horton D.L."/>
            <person name="Alikhan N.F."/>
            <person name="Baker D."/>
            <person name="Gharbi K."/>
            <person name="Hall N."/>
            <person name="Watson M."/>
            <person name="Adriaenssens E.M."/>
            <person name="Foster-Nyarko E."/>
            <person name="Jarju S."/>
            <person name="Secka A."/>
            <person name="Antonio M."/>
            <person name="Oren A."/>
            <person name="Chaudhuri R.R."/>
            <person name="La Ragione R."/>
            <person name="Hildebrand F."/>
            <person name="Pallen M.J."/>
        </authorList>
    </citation>
    <scope>NUCLEOTIDE SEQUENCE</scope>
    <source>
        <strain evidence="1">ChiGjej1B1-19959</strain>
    </source>
</reference>
<accession>A0A9D1IFQ4</accession>